<comment type="caution">
    <text evidence="1">The sequence shown here is derived from an EMBL/GenBank/DDBJ whole genome shotgun (WGS) entry which is preliminary data.</text>
</comment>
<gene>
    <name evidence="1" type="ORF">QQF32_23280</name>
</gene>
<proteinExistence type="predicted"/>
<evidence type="ECO:0000313" key="1">
    <source>
        <dbReference type="EMBL" id="MDK9366123.1"/>
    </source>
</evidence>
<reference evidence="1 2" key="1">
    <citation type="submission" date="2023-06" db="EMBL/GenBank/DDBJ databases">
        <title>Identification and characterization of antibiotic-resistant Gram-negative bacteria.</title>
        <authorList>
            <person name="Cho G.-S."/>
            <person name="Lee J."/>
            <person name="Tai E."/>
            <person name="Jeong S."/>
            <person name="Kim I."/>
            <person name="Kim B.-E."/>
            <person name="Jeong M.-I."/>
            <person name="Oh K.-K."/>
            <person name="Franz C.M.A.P."/>
        </authorList>
    </citation>
    <scope>NUCLEOTIDE SEQUENCE [LARGE SCALE GENOMIC DNA]</scope>
    <source>
        <strain evidence="1 2">V106_12</strain>
    </source>
</reference>
<dbReference type="Proteomes" id="UP001223214">
    <property type="component" value="Unassembled WGS sequence"/>
</dbReference>
<dbReference type="GeneID" id="97184922"/>
<keyword evidence="2" id="KW-1185">Reference proteome</keyword>
<evidence type="ECO:0000313" key="2">
    <source>
        <dbReference type="Proteomes" id="UP001223214"/>
    </source>
</evidence>
<name>A0AAP4FYN7_9ENTR</name>
<organism evidence="1 2">
    <name type="scientific">Lelliottia wanjuensis</name>
    <dbReference type="NCBI Taxonomy" id="3050585"/>
    <lineage>
        <taxon>Bacteria</taxon>
        <taxon>Pseudomonadati</taxon>
        <taxon>Pseudomonadota</taxon>
        <taxon>Gammaproteobacteria</taxon>
        <taxon>Enterobacterales</taxon>
        <taxon>Enterobacteriaceae</taxon>
        <taxon>Lelliottia</taxon>
    </lineage>
</organism>
<dbReference type="EMBL" id="JASSOM010000092">
    <property type="protein sequence ID" value="MDK9366123.1"/>
    <property type="molecule type" value="Genomic_DNA"/>
</dbReference>
<accession>A0AAP4FYN7</accession>
<dbReference type="AlphaFoldDB" id="A0AAP4FYN7"/>
<protein>
    <submittedName>
        <fullName evidence="1">Uncharacterized protein</fullName>
    </submittedName>
</protein>
<sequence>MRNFTINDSLTFDRCGEVVILNNYSEYKNWYLSRYDLSMFAPDEIAALLEDEQPDSYPCIPYITENYDSICYFCLDLIKLLSVAVH</sequence>
<dbReference type="RefSeq" id="WP_282494438.1">
    <property type="nucleotide sequence ID" value="NZ_JASCAP010000038.1"/>
</dbReference>